<evidence type="ECO:0000313" key="1">
    <source>
        <dbReference type="EMBL" id="KAF9489766.1"/>
    </source>
</evidence>
<evidence type="ECO:0000313" key="2">
    <source>
        <dbReference type="Proteomes" id="UP000807025"/>
    </source>
</evidence>
<reference evidence="1" key="1">
    <citation type="submission" date="2020-11" db="EMBL/GenBank/DDBJ databases">
        <authorList>
            <consortium name="DOE Joint Genome Institute"/>
            <person name="Ahrendt S."/>
            <person name="Riley R."/>
            <person name="Andreopoulos W."/>
            <person name="Labutti K."/>
            <person name="Pangilinan J."/>
            <person name="Ruiz-Duenas F.J."/>
            <person name="Barrasa J.M."/>
            <person name="Sanchez-Garcia M."/>
            <person name="Camarero S."/>
            <person name="Miyauchi S."/>
            <person name="Serrano A."/>
            <person name="Linde D."/>
            <person name="Babiker R."/>
            <person name="Drula E."/>
            <person name="Ayuso-Fernandez I."/>
            <person name="Pacheco R."/>
            <person name="Padilla G."/>
            <person name="Ferreira P."/>
            <person name="Barriuso J."/>
            <person name="Kellner H."/>
            <person name="Castanera R."/>
            <person name="Alfaro M."/>
            <person name="Ramirez L."/>
            <person name="Pisabarro A.G."/>
            <person name="Kuo A."/>
            <person name="Tritt A."/>
            <person name="Lipzen A."/>
            <person name="He G."/>
            <person name="Yan M."/>
            <person name="Ng V."/>
            <person name="Cullen D."/>
            <person name="Martin F."/>
            <person name="Rosso M.-N."/>
            <person name="Henrissat B."/>
            <person name="Hibbett D."/>
            <person name="Martinez A.T."/>
            <person name="Grigoriev I.V."/>
        </authorList>
    </citation>
    <scope>NUCLEOTIDE SEQUENCE</scope>
    <source>
        <strain evidence="1">ATCC 90797</strain>
    </source>
</reference>
<dbReference type="EMBL" id="MU154661">
    <property type="protein sequence ID" value="KAF9489766.1"/>
    <property type="molecule type" value="Genomic_DNA"/>
</dbReference>
<feature type="non-terminal residue" evidence="1">
    <location>
        <position position="215"/>
    </location>
</feature>
<dbReference type="OrthoDB" id="2961286at2759"/>
<accession>A0A9P5ZPZ8</accession>
<sequence>MPTLGEKGAPACFHGDYDAVKQFIRKYKCLCTAYNLIDSQDKCDCILEYCSRSVRLFIESLTSYQNGNWSQLEDDILNYYDADLDDTQYIPDQLVKLVEKWQHLKISELTIWKRYQQEFFSKAGWLVSKGLINEDMQAGYFWYGIDHTFRKNIELHLLACNSHLGIDKAYPIKLVIQIAEELLERDRFEHDLVGANSKRPDWYTQSESDDSEDNE</sequence>
<dbReference type="AlphaFoldDB" id="A0A9P5ZPZ8"/>
<keyword evidence="2" id="KW-1185">Reference proteome</keyword>
<proteinExistence type="predicted"/>
<comment type="caution">
    <text evidence="1">The sequence shown here is derived from an EMBL/GenBank/DDBJ whole genome shotgun (WGS) entry which is preliminary data.</text>
</comment>
<organism evidence="1 2">
    <name type="scientific">Pleurotus eryngii</name>
    <name type="common">Boletus of the steppes</name>
    <dbReference type="NCBI Taxonomy" id="5323"/>
    <lineage>
        <taxon>Eukaryota</taxon>
        <taxon>Fungi</taxon>
        <taxon>Dikarya</taxon>
        <taxon>Basidiomycota</taxon>
        <taxon>Agaricomycotina</taxon>
        <taxon>Agaricomycetes</taxon>
        <taxon>Agaricomycetidae</taxon>
        <taxon>Agaricales</taxon>
        <taxon>Pleurotineae</taxon>
        <taxon>Pleurotaceae</taxon>
        <taxon>Pleurotus</taxon>
    </lineage>
</organism>
<protein>
    <submittedName>
        <fullName evidence="1">Uncharacterized protein</fullName>
    </submittedName>
</protein>
<gene>
    <name evidence="1" type="ORF">BDN71DRAFT_1367797</name>
</gene>
<name>A0A9P5ZPZ8_PLEER</name>
<dbReference type="Proteomes" id="UP000807025">
    <property type="component" value="Unassembled WGS sequence"/>
</dbReference>